<feature type="compositionally biased region" description="Basic and acidic residues" evidence="1">
    <location>
        <begin position="372"/>
        <end position="385"/>
    </location>
</feature>
<reference evidence="6" key="1">
    <citation type="journal article" date="2019" name="Int. J. Syst. Evol. Microbiol.">
        <title>The Global Catalogue of Microorganisms (GCM) 10K type strain sequencing project: providing services to taxonomists for standard genome sequencing and annotation.</title>
        <authorList>
            <consortium name="The Broad Institute Genomics Platform"/>
            <consortium name="The Broad Institute Genome Sequencing Center for Infectious Disease"/>
            <person name="Wu L."/>
            <person name="Ma J."/>
        </authorList>
    </citation>
    <scope>NUCLEOTIDE SEQUENCE [LARGE SCALE GENOMIC DNA]</scope>
    <source>
        <strain evidence="6">CGMCC 4.7676</strain>
    </source>
</reference>
<dbReference type="PANTHER" id="PTHR48148">
    <property type="entry name" value="KERATINOCYTE PROLINE-RICH PROTEIN"/>
    <property type="match status" value="1"/>
</dbReference>
<keyword evidence="3" id="KW-0732">Signal</keyword>
<keyword evidence="6" id="KW-1185">Reference proteome</keyword>
<dbReference type="PRINTS" id="PR01217">
    <property type="entry name" value="PRICHEXTENSN"/>
</dbReference>
<name>A0ABV7NW09_9PSEU</name>
<evidence type="ECO:0000256" key="3">
    <source>
        <dbReference type="SAM" id="SignalP"/>
    </source>
</evidence>
<feature type="region of interest" description="Disordered" evidence="1">
    <location>
        <begin position="256"/>
        <end position="392"/>
    </location>
</feature>
<accession>A0ABV7NW09</accession>
<protein>
    <submittedName>
        <fullName evidence="5">DUF6923 family protein</fullName>
    </submittedName>
</protein>
<keyword evidence="2" id="KW-0472">Membrane</keyword>
<evidence type="ECO:0000256" key="1">
    <source>
        <dbReference type="SAM" id="MobiDB-lite"/>
    </source>
</evidence>
<feature type="signal peptide" evidence="3">
    <location>
        <begin position="1"/>
        <end position="33"/>
    </location>
</feature>
<feature type="domain" description="DUF6923" evidence="4">
    <location>
        <begin position="70"/>
        <end position="242"/>
    </location>
</feature>
<feature type="compositionally biased region" description="Pro residues" evidence="1">
    <location>
        <begin position="284"/>
        <end position="364"/>
    </location>
</feature>
<proteinExistence type="predicted"/>
<keyword evidence="2" id="KW-0812">Transmembrane</keyword>
<organism evidence="5 6">
    <name type="scientific">Amycolatopsis speibonae</name>
    <dbReference type="NCBI Taxonomy" id="1450224"/>
    <lineage>
        <taxon>Bacteria</taxon>
        <taxon>Bacillati</taxon>
        <taxon>Actinomycetota</taxon>
        <taxon>Actinomycetes</taxon>
        <taxon>Pseudonocardiales</taxon>
        <taxon>Pseudonocardiaceae</taxon>
        <taxon>Amycolatopsis</taxon>
    </lineage>
</organism>
<evidence type="ECO:0000313" key="6">
    <source>
        <dbReference type="Proteomes" id="UP001595645"/>
    </source>
</evidence>
<gene>
    <name evidence="5" type="ORF">ACFOSH_15705</name>
</gene>
<dbReference type="RefSeq" id="WP_378239614.1">
    <property type="nucleotide sequence ID" value="NZ_JBHRWK010000021.1"/>
</dbReference>
<sequence length="414" mass="42418">MGTVDGVTRAAATAAVAGLVGASALLAPMAARAAESCLVVQAETGSSGKSKLRWLDVGSGTTSRVTDPGYRLNALGYSATRDLVFGVAEGLSRGAHAVTIDRDGSTQDLGPITRAGNRLPVWSPVAGVTAGAIGGNSWYLLRNGTLYTVDLTPGERYLRVIRTVFLRPITLAHDVNDFAYHNGLLYGVSTTWRGKGAVITIDPASGKVREAEDARFPPADVYGSVVLGRDGALYATANRIGGRSVLYRLDRGGQVTEVRSGPPLAGSDAAGCLTAPEPPKPEPPKPTPTPTPSPTPSPNPTPSPTPEPTPAPTPGPTPTPTPSPSPSPAPSPSPSPSPTPTPSPSPTPTPAPKVIPPPPVPAPKPSRAAAPLERKAAAKTDSHARTKEKRRWGLTALVLILGGGAAAGAVRRSR</sequence>
<feature type="chain" id="PRO_5047263628" evidence="3">
    <location>
        <begin position="34"/>
        <end position="414"/>
    </location>
</feature>
<dbReference type="EMBL" id="JBHRWK010000021">
    <property type="protein sequence ID" value="MFC3450875.1"/>
    <property type="molecule type" value="Genomic_DNA"/>
</dbReference>
<dbReference type="Pfam" id="PF21959">
    <property type="entry name" value="DUF6923"/>
    <property type="match status" value="1"/>
</dbReference>
<dbReference type="InterPro" id="IPR054215">
    <property type="entry name" value="DUF6923"/>
</dbReference>
<feature type="transmembrane region" description="Helical" evidence="2">
    <location>
        <begin position="392"/>
        <end position="410"/>
    </location>
</feature>
<comment type="caution">
    <text evidence="5">The sequence shown here is derived from an EMBL/GenBank/DDBJ whole genome shotgun (WGS) entry which is preliminary data.</text>
</comment>
<dbReference type="Proteomes" id="UP001595645">
    <property type="component" value="Unassembled WGS sequence"/>
</dbReference>
<evidence type="ECO:0000313" key="5">
    <source>
        <dbReference type="EMBL" id="MFC3450875.1"/>
    </source>
</evidence>
<dbReference type="SUPFAM" id="SSF82171">
    <property type="entry name" value="DPP6 N-terminal domain-like"/>
    <property type="match status" value="1"/>
</dbReference>
<evidence type="ECO:0000259" key="4">
    <source>
        <dbReference type="Pfam" id="PF21959"/>
    </source>
</evidence>
<dbReference type="PANTHER" id="PTHR48148:SF2">
    <property type="entry name" value="PA14 DOMAIN-CONTAINING PROTEIN"/>
    <property type="match status" value="1"/>
</dbReference>
<keyword evidence="2" id="KW-1133">Transmembrane helix</keyword>
<evidence type="ECO:0000256" key="2">
    <source>
        <dbReference type="SAM" id="Phobius"/>
    </source>
</evidence>